<dbReference type="PANTHER" id="PTHR34039:SF1">
    <property type="entry name" value="UPF0102 PROTEIN YRAN"/>
    <property type="match status" value="1"/>
</dbReference>
<evidence type="ECO:0000313" key="4">
    <source>
        <dbReference type="Proteomes" id="UP000030321"/>
    </source>
</evidence>
<dbReference type="PANTHER" id="PTHR34039">
    <property type="entry name" value="UPF0102 PROTEIN YRAN"/>
    <property type="match status" value="1"/>
</dbReference>
<gene>
    <name evidence="3" type="ORF">N44_00246</name>
</gene>
<dbReference type="InterPro" id="IPR011856">
    <property type="entry name" value="tRNA_endonuc-like_dom_sf"/>
</dbReference>
<sequence length="139" mass="15673">MTTVGELGENLVADWLQLQQWHILQRRWRTAGGEIDLIVLSESQATLAFVEVKTRSAGNWDLGGKLAIDDRKQGKIYGAAQIFLAFYPQWSDLSCRFDAALVSCQKSSLLALPEFSLDYPCQLRAGYQLQLQEYLVAVF</sequence>
<dbReference type="Pfam" id="PF02021">
    <property type="entry name" value="UPF0102"/>
    <property type="match status" value="1"/>
</dbReference>
<dbReference type="InterPro" id="IPR003509">
    <property type="entry name" value="UPF0102_YraN-like"/>
</dbReference>
<dbReference type="Proteomes" id="UP000030321">
    <property type="component" value="Unassembled WGS sequence"/>
</dbReference>
<comment type="caution">
    <text evidence="3">The sequence shown here is derived from an EMBL/GenBank/DDBJ whole genome shotgun (WGS) entry which is preliminary data.</text>
</comment>
<dbReference type="AlphaFoldDB" id="A0A0A1VRB5"/>
<reference evidence="4" key="1">
    <citation type="journal article" date="2015" name="Genome">
        <title>Whole Genome Sequence of the Non-Microcystin-Producing Microcystis aeruginosa Strain NIES-44.</title>
        <authorList>
            <person name="Okano K."/>
            <person name="Miyata N."/>
            <person name="Ozaki Y."/>
        </authorList>
    </citation>
    <scope>NUCLEOTIDE SEQUENCE [LARGE SCALE GENOMIC DNA]</scope>
    <source>
        <strain evidence="4">NIES-44</strain>
    </source>
</reference>
<dbReference type="EMBL" id="BBPA01000015">
    <property type="protein sequence ID" value="GAL91958.1"/>
    <property type="molecule type" value="Genomic_DNA"/>
</dbReference>
<comment type="similarity">
    <text evidence="1 2">Belongs to the UPF0102 family.</text>
</comment>
<dbReference type="SUPFAM" id="SSF52980">
    <property type="entry name" value="Restriction endonuclease-like"/>
    <property type="match status" value="1"/>
</dbReference>
<organism evidence="3 4">
    <name type="scientific">Microcystis aeruginosa NIES-44</name>
    <dbReference type="NCBI Taxonomy" id="449439"/>
    <lineage>
        <taxon>Bacteria</taxon>
        <taxon>Bacillati</taxon>
        <taxon>Cyanobacteriota</taxon>
        <taxon>Cyanophyceae</taxon>
        <taxon>Oscillatoriophycideae</taxon>
        <taxon>Chroococcales</taxon>
        <taxon>Microcystaceae</taxon>
        <taxon>Microcystis</taxon>
    </lineage>
</organism>
<protein>
    <recommendedName>
        <fullName evidence="2">UPF0102 protein N44_00246</fullName>
    </recommendedName>
</protein>
<dbReference type="GO" id="GO:0003676">
    <property type="term" value="F:nucleic acid binding"/>
    <property type="evidence" value="ECO:0007669"/>
    <property type="project" value="InterPro"/>
</dbReference>
<dbReference type="InterPro" id="IPR011335">
    <property type="entry name" value="Restrct_endonuc-II-like"/>
</dbReference>
<accession>A0A0A1VRB5</accession>
<dbReference type="HAMAP" id="MF_00048">
    <property type="entry name" value="UPF0102"/>
    <property type="match status" value="1"/>
</dbReference>
<name>A0A0A1VRB5_MICAE</name>
<evidence type="ECO:0000313" key="3">
    <source>
        <dbReference type="EMBL" id="GAL91958.1"/>
    </source>
</evidence>
<dbReference type="RefSeq" id="WP_045357450.1">
    <property type="nucleotide sequence ID" value="NZ_BBPA01000015.1"/>
</dbReference>
<evidence type="ECO:0000256" key="2">
    <source>
        <dbReference type="HAMAP-Rule" id="MF_00048"/>
    </source>
</evidence>
<proteinExistence type="inferred from homology"/>
<dbReference type="NCBIfam" id="TIGR00252">
    <property type="entry name" value="YraN family protein"/>
    <property type="match status" value="1"/>
</dbReference>
<evidence type="ECO:0000256" key="1">
    <source>
        <dbReference type="ARBA" id="ARBA00006738"/>
    </source>
</evidence>
<dbReference type="Gene3D" id="3.40.1350.10">
    <property type="match status" value="1"/>
</dbReference>